<proteinExistence type="predicted"/>
<organism evidence="1 2">
    <name type="scientific">Dubosiella muris</name>
    <dbReference type="NCBI Taxonomy" id="3038133"/>
    <lineage>
        <taxon>Bacteria</taxon>
        <taxon>Bacillati</taxon>
        <taxon>Bacillota</taxon>
        <taxon>Erysipelotrichia</taxon>
        <taxon>Erysipelotrichales</taxon>
        <taxon>Erysipelotrichaceae</taxon>
        <taxon>Dubosiella</taxon>
    </lineage>
</organism>
<accession>A0AC61R8S3</accession>
<protein>
    <submittedName>
        <fullName evidence="1">MarR family transcriptional regulator</fullName>
    </submittedName>
</protein>
<gene>
    <name evidence="1" type="ORF">E5336_02735</name>
</gene>
<dbReference type="Proteomes" id="UP000308836">
    <property type="component" value="Unassembled WGS sequence"/>
</dbReference>
<reference evidence="1" key="1">
    <citation type="submission" date="2019-04" db="EMBL/GenBank/DDBJ databases">
        <title>Microbes associate with the intestines of laboratory mice.</title>
        <authorList>
            <person name="Navarre W."/>
            <person name="Wong E."/>
            <person name="Huang K."/>
            <person name="Tropini C."/>
            <person name="Ng K."/>
            <person name="Yu B."/>
        </authorList>
    </citation>
    <scope>NUCLEOTIDE SEQUENCE</scope>
    <source>
        <strain evidence="1">NM09_H32</strain>
    </source>
</reference>
<sequence>MPQNTYPLGFFFRSTSHKIEKIMNRKLKSMGLTKSQCDVLFFLAKNKENDIIQRDIENYFHISNPTVTGILNRLEQKGYIVREQSKKDKRIHRIRSTFDEEELCAQFTKQREYVDQILTKGLSDEEKAQLTLLLEKVMNNVIEEAKEEKNDKDLTLPFERVQN</sequence>
<evidence type="ECO:0000313" key="2">
    <source>
        <dbReference type="Proteomes" id="UP000308836"/>
    </source>
</evidence>
<evidence type="ECO:0000313" key="1">
    <source>
        <dbReference type="EMBL" id="TGY66723.1"/>
    </source>
</evidence>
<comment type="caution">
    <text evidence="1">The sequence shown here is derived from an EMBL/GenBank/DDBJ whole genome shotgun (WGS) entry which is preliminary data.</text>
</comment>
<name>A0AC61R8S3_9FIRM</name>
<keyword evidence="2" id="KW-1185">Reference proteome</keyword>
<dbReference type="EMBL" id="SRYG01000004">
    <property type="protein sequence ID" value="TGY66723.1"/>
    <property type="molecule type" value="Genomic_DNA"/>
</dbReference>